<name>X0UW70_9ZZZZ</name>
<feature type="non-terminal residue" evidence="1">
    <location>
        <position position="1"/>
    </location>
</feature>
<accession>X0UW70</accession>
<protein>
    <submittedName>
        <fullName evidence="1">Uncharacterized protein</fullName>
    </submittedName>
</protein>
<comment type="caution">
    <text evidence="1">The sequence shown here is derived from an EMBL/GenBank/DDBJ whole genome shotgun (WGS) entry which is preliminary data.</text>
</comment>
<proteinExistence type="predicted"/>
<sequence>PGGTANWEEEFNNIYKNRWFDQLRLSTTCHDVGFFDPTIQWTNSIDDTTTAESQVNKVINAGTIMVTGWHSV</sequence>
<dbReference type="EMBL" id="BARS01014369">
    <property type="protein sequence ID" value="GAF92715.1"/>
    <property type="molecule type" value="Genomic_DNA"/>
</dbReference>
<organism evidence="1">
    <name type="scientific">marine sediment metagenome</name>
    <dbReference type="NCBI Taxonomy" id="412755"/>
    <lineage>
        <taxon>unclassified sequences</taxon>
        <taxon>metagenomes</taxon>
        <taxon>ecological metagenomes</taxon>
    </lineage>
</organism>
<gene>
    <name evidence="1" type="ORF">S01H1_24280</name>
</gene>
<reference evidence="1" key="1">
    <citation type="journal article" date="2014" name="Front. Microbiol.">
        <title>High frequency of phylogenetically diverse reductive dehalogenase-homologous genes in deep subseafloor sedimentary metagenomes.</title>
        <authorList>
            <person name="Kawai M."/>
            <person name="Futagami T."/>
            <person name="Toyoda A."/>
            <person name="Takaki Y."/>
            <person name="Nishi S."/>
            <person name="Hori S."/>
            <person name="Arai W."/>
            <person name="Tsubouchi T."/>
            <person name="Morono Y."/>
            <person name="Uchiyama I."/>
            <person name="Ito T."/>
            <person name="Fujiyama A."/>
            <person name="Inagaki F."/>
            <person name="Takami H."/>
        </authorList>
    </citation>
    <scope>NUCLEOTIDE SEQUENCE</scope>
    <source>
        <strain evidence="1">Expedition CK06-06</strain>
    </source>
</reference>
<dbReference type="AlphaFoldDB" id="X0UW70"/>
<evidence type="ECO:0000313" key="1">
    <source>
        <dbReference type="EMBL" id="GAF92715.1"/>
    </source>
</evidence>
<feature type="non-terminal residue" evidence="1">
    <location>
        <position position="72"/>
    </location>
</feature>